<name>A0AB40BI01_DIOCR</name>
<evidence type="ECO:0000313" key="2">
    <source>
        <dbReference type="RefSeq" id="XP_039127016.1"/>
    </source>
</evidence>
<organism evidence="1 2">
    <name type="scientific">Dioscorea cayennensis subsp. rotundata</name>
    <name type="common">White Guinea yam</name>
    <name type="synonym">Dioscorea rotundata</name>
    <dbReference type="NCBI Taxonomy" id="55577"/>
    <lineage>
        <taxon>Eukaryota</taxon>
        <taxon>Viridiplantae</taxon>
        <taxon>Streptophyta</taxon>
        <taxon>Embryophyta</taxon>
        <taxon>Tracheophyta</taxon>
        <taxon>Spermatophyta</taxon>
        <taxon>Magnoliopsida</taxon>
        <taxon>Liliopsida</taxon>
        <taxon>Dioscoreales</taxon>
        <taxon>Dioscoreaceae</taxon>
        <taxon>Dioscorea</taxon>
    </lineage>
</organism>
<proteinExistence type="predicted"/>
<dbReference type="GeneID" id="120263205"/>
<dbReference type="AlphaFoldDB" id="A0AB40BI01"/>
<gene>
    <name evidence="2" type="primary">LOC120263205</name>
</gene>
<protein>
    <submittedName>
        <fullName evidence="2">Uncharacterized protein LOC120263205</fullName>
    </submittedName>
</protein>
<reference evidence="2" key="1">
    <citation type="submission" date="2025-08" db="UniProtKB">
        <authorList>
            <consortium name="RefSeq"/>
        </authorList>
    </citation>
    <scope>IDENTIFICATION</scope>
</reference>
<dbReference type="Proteomes" id="UP001515500">
    <property type="component" value="Chromosome 6"/>
</dbReference>
<keyword evidence="1" id="KW-1185">Reference proteome</keyword>
<sequence length="212" mass="25109">MNQQMKSYRQNKKLQHRLRHQLQQQKLLRIPVRIQTDNRRTRSTQRIDYRELDGYTCYISLIEPKNIKEALVDEYWMAAMQEELNQFVRNDAWTLVPRTKDVNGCNFSFLFPLLLPFPLFLLRAVTSWTTTISPLLNRPIPESFTVGRHPRPLFRRQHETLLPQEIETQGSETHSAFRDPLSLAKNGLKNLFVNEVRCWVTSLMIDTATIQR</sequence>
<accession>A0AB40BI01</accession>
<dbReference type="RefSeq" id="XP_039127016.1">
    <property type="nucleotide sequence ID" value="XM_039271082.1"/>
</dbReference>
<evidence type="ECO:0000313" key="1">
    <source>
        <dbReference type="Proteomes" id="UP001515500"/>
    </source>
</evidence>